<dbReference type="EMBL" id="JACHGG010000002">
    <property type="protein sequence ID" value="MBB6059113.1"/>
    <property type="molecule type" value="Genomic_DNA"/>
</dbReference>
<evidence type="ECO:0000313" key="2">
    <source>
        <dbReference type="Proteomes" id="UP000532746"/>
    </source>
</evidence>
<dbReference type="AlphaFoldDB" id="A0A7W9T172"/>
<reference evidence="1 2" key="1">
    <citation type="submission" date="2020-08" db="EMBL/GenBank/DDBJ databases">
        <title>Genomic Encyclopedia of Type Strains, Phase IV (KMG-IV): sequencing the most valuable type-strain genomes for metagenomic binning, comparative biology and taxonomic classification.</title>
        <authorList>
            <person name="Goeker M."/>
        </authorList>
    </citation>
    <scope>NUCLEOTIDE SEQUENCE [LARGE SCALE GENOMIC DNA]</scope>
    <source>
        <strain evidence="1 2">DSM 26718</strain>
    </source>
</reference>
<evidence type="ECO:0000313" key="1">
    <source>
        <dbReference type="EMBL" id="MBB6059113.1"/>
    </source>
</evidence>
<comment type="caution">
    <text evidence="1">The sequence shown here is derived from an EMBL/GenBank/DDBJ whole genome shotgun (WGS) entry which is preliminary data.</text>
</comment>
<dbReference type="Proteomes" id="UP000532746">
    <property type="component" value="Unassembled WGS sequence"/>
</dbReference>
<proteinExistence type="predicted"/>
<dbReference type="RefSeq" id="WP_183402751.1">
    <property type="nucleotide sequence ID" value="NZ_JACHGG010000002.1"/>
</dbReference>
<keyword evidence="2" id="KW-1185">Reference proteome</keyword>
<protein>
    <submittedName>
        <fullName evidence="1">Uncharacterized protein</fullName>
    </submittedName>
</protein>
<sequence>MISSLDFQRQPEIELQNPTLPLTRNTTLASLATVFPYAVKAQQVLDVYQVGKRVVVTLQTAKVPNDYTWLLFFHQGRLESIELHTPC</sequence>
<gene>
    <name evidence="1" type="ORF">HNQ93_001959</name>
</gene>
<accession>A0A7W9T172</accession>
<organism evidence="1 2">
    <name type="scientific">Hymenobacter luteus</name>
    <dbReference type="NCBI Taxonomy" id="1411122"/>
    <lineage>
        <taxon>Bacteria</taxon>
        <taxon>Pseudomonadati</taxon>
        <taxon>Bacteroidota</taxon>
        <taxon>Cytophagia</taxon>
        <taxon>Cytophagales</taxon>
        <taxon>Hymenobacteraceae</taxon>
        <taxon>Hymenobacter</taxon>
    </lineage>
</organism>
<name>A0A7W9T172_9BACT</name>